<comment type="caution">
    <text evidence="1">The sequence shown here is derived from an EMBL/GenBank/DDBJ whole genome shotgun (WGS) entry which is preliminary data.</text>
</comment>
<sequence>MDSLLQTQIHDKVIRGIGYNATPPQYNNNYIPPTSDLLDTKDRKDLPEGATEIDPLDEVVVEDKTEKEVGKSKENKVSGEIPLENNIITNEDCGRTWIKSKDIKKTEGKSGKRC</sequence>
<evidence type="ECO:0000313" key="1">
    <source>
        <dbReference type="EMBL" id="KAI3702361.1"/>
    </source>
</evidence>
<name>A0ACB8ZY02_ARCLA</name>
<protein>
    <submittedName>
        <fullName evidence="1">Uncharacterized protein</fullName>
    </submittedName>
</protein>
<proteinExistence type="predicted"/>
<reference evidence="2" key="1">
    <citation type="journal article" date="2022" name="Mol. Ecol. Resour.">
        <title>The genomes of chicory, endive, great burdock and yacon provide insights into Asteraceae palaeo-polyploidization history and plant inulin production.</title>
        <authorList>
            <person name="Fan W."/>
            <person name="Wang S."/>
            <person name="Wang H."/>
            <person name="Wang A."/>
            <person name="Jiang F."/>
            <person name="Liu H."/>
            <person name="Zhao H."/>
            <person name="Xu D."/>
            <person name="Zhang Y."/>
        </authorList>
    </citation>
    <scope>NUCLEOTIDE SEQUENCE [LARGE SCALE GENOMIC DNA]</scope>
    <source>
        <strain evidence="2">cv. Niubang</strain>
    </source>
</reference>
<organism evidence="1 2">
    <name type="scientific">Arctium lappa</name>
    <name type="common">Greater burdock</name>
    <name type="synonym">Lappa major</name>
    <dbReference type="NCBI Taxonomy" id="4217"/>
    <lineage>
        <taxon>Eukaryota</taxon>
        <taxon>Viridiplantae</taxon>
        <taxon>Streptophyta</taxon>
        <taxon>Embryophyta</taxon>
        <taxon>Tracheophyta</taxon>
        <taxon>Spermatophyta</taxon>
        <taxon>Magnoliopsida</taxon>
        <taxon>eudicotyledons</taxon>
        <taxon>Gunneridae</taxon>
        <taxon>Pentapetalae</taxon>
        <taxon>asterids</taxon>
        <taxon>campanulids</taxon>
        <taxon>Asterales</taxon>
        <taxon>Asteraceae</taxon>
        <taxon>Carduoideae</taxon>
        <taxon>Cardueae</taxon>
        <taxon>Arctiinae</taxon>
        <taxon>Arctium</taxon>
    </lineage>
</organism>
<evidence type="ECO:0000313" key="2">
    <source>
        <dbReference type="Proteomes" id="UP001055879"/>
    </source>
</evidence>
<accession>A0ACB8ZY02</accession>
<dbReference type="EMBL" id="CM042055">
    <property type="protein sequence ID" value="KAI3702361.1"/>
    <property type="molecule type" value="Genomic_DNA"/>
</dbReference>
<reference evidence="1 2" key="2">
    <citation type="journal article" date="2022" name="Mol. Ecol. Resour.">
        <title>The genomes of chicory, endive, great burdock and yacon provide insights into Asteraceae paleo-polyploidization history and plant inulin production.</title>
        <authorList>
            <person name="Fan W."/>
            <person name="Wang S."/>
            <person name="Wang H."/>
            <person name="Wang A."/>
            <person name="Jiang F."/>
            <person name="Liu H."/>
            <person name="Zhao H."/>
            <person name="Xu D."/>
            <person name="Zhang Y."/>
        </authorList>
    </citation>
    <scope>NUCLEOTIDE SEQUENCE [LARGE SCALE GENOMIC DNA]</scope>
    <source>
        <strain evidence="2">cv. Niubang</strain>
    </source>
</reference>
<gene>
    <name evidence="1" type="ORF">L6452_28097</name>
</gene>
<keyword evidence="2" id="KW-1185">Reference proteome</keyword>
<dbReference type="Proteomes" id="UP001055879">
    <property type="component" value="Linkage Group LG09"/>
</dbReference>